<reference evidence="1 2" key="1">
    <citation type="journal article" date="2019" name="Nat. Plants">
        <title>Genome sequencing of Musa balbisiana reveals subgenome evolution and function divergence in polyploid bananas.</title>
        <authorList>
            <person name="Yao X."/>
        </authorList>
    </citation>
    <scope>NUCLEOTIDE SEQUENCE [LARGE SCALE GENOMIC DNA]</scope>
    <source>
        <strain evidence="2">cv. DH-PKW</strain>
        <tissue evidence="1">Leaves</tissue>
    </source>
</reference>
<accession>A0A4S8I832</accession>
<name>A0A4S8I832_MUSBA</name>
<evidence type="ECO:0000313" key="1">
    <source>
        <dbReference type="EMBL" id="THU43769.1"/>
    </source>
</evidence>
<dbReference type="AlphaFoldDB" id="A0A4S8I832"/>
<comment type="caution">
    <text evidence="1">The sequence shown here is derived from an EMBL/GenBank/DDBJ whole genome shotgun (WGS) entry which is preliminary data.</text>
</comment>
<protein>
    <submittedName>
        <fullName evidence="1">Uncharacterized protein</fullName>
    </submittedName>
</protein>
<dbReference type="EMBL" id="PYDT01000011">
    <property type="protein sequence ID" value="THU43769.1"/>
    <property type="molecule type" value="Genomic_DNA"/>
</dbReference>
<gene>
    <name evidence="1" type="ORF">C4D60_Mb02t00250</name>
</gene>
<proteinExistence type="predicted"/>
<keyword evidence="2" id="KW-1185">Reference proteome</keyword>
<dbReference type="Proteomes" id="UP000317650">
    <property type="component" value="Chromosome 2"/>
</dbReference>
<sequence>MNYPLLSRNVSSVWAALADTSMKLSCTKCITHPLFRMLLVEAEKEFRYIVIGSLVLPYDIKLFQSVLSEVEQAMVKLHSPQCNFTKGHALGGVVVQTGPNKCLARRRECGQQLLR</sequence>
<evidence type="ECO:0000313" key="2">
    <source>
        <dbReference type="Proteomes" id="UP000317650"/>
    </source>
</evidence>
<organism evidence="1 2">
    <name type="scientific">Musa balbisiana</name>
    <name type="common">Banana</name>
    <dbReference type="NCBI Taxonomy" id="52838"/>
    <lineage>
        <taxon>Eukaryota</taxon>
        <taxon>Viridiplantae</taxon>
        <taxon>Streptophyta</taxon>
        <taxon>Embryophyta</taxon>
        <taxon>Tracheophyta</taxon>
        <taxon>Spermatophyta</taxon>
        <taxon>Magnoliopsida</taxon>
        <taxon>Liliopsida</taxon>
        <taxon>Zingiberales</taxon>
        <taxon>Musaceae</taxon>
        <taxon>Musa</taxon>
    </lineage>
</organism>